<keyword evidence="3" id="KW-1003">Cell membrane</keyword>
<accession>A0A226QAA2</accession>
<dbReference type="InterPro" id="IPR010627">
    <property type="entry name" value="Prepilin_pept_A24_N"/>
</dbReference>
<evidence type="ECO:0000256" key="4">
    <source>
        <dbReference type="ARBA" id="ARBA00022692"/>
    </source>
</evidence>
<proteinExistence type="inferred from homology"/>
<dbReference type="GO" id="GO:0006465">
    <property type="term" value="P:signal peptide processing"/>
    <property type="evidence" value="ECO:0007669"/>
    <property type="project" value="TreeGrafter"/>
</dbReference>
<evidence type="ECO:0000256" key="3">
    <source>
        <dbReference type="ARBA" id="ARBA00022475"/>
    </source>
</evidence>
<evidence type="ECO:0000256" key="6">
    <source>
        <dbReference type="ARBA" id="ARBA00023136"/>
    </source>
</evidence>
<evidence type="ECO:0000256" key="1">
    <source>
        <dbReference type="ARBA" id="ARBA00004651"/>
    </source>
</evidence>
<comment type="subcellular location">
    <subcellularLocation>
        <location evidence="1">Cell membrane</location>
        <topology evidence="1">Multi-pass membrane protein</topology>
    </subcellularLocation>
</comment>
<dbReference type="GO" id="GO:0005886">
    <property type="term" value="C:plasma membrane"/>
    <property type="evidence" value="ECO:0007669"/>
    <property type="project" value="UniProtKB-SubCell"/>
</dbReference>
<dbReference type="AlphaFoldDB" id="A0A226QAA2"/>
<organism evidence="7 8">
    <name type="scientific">Geobacillus thermocatenulatus</name>
    <dbReference type="NCBI Taxonomy" id="33938"/>
    <lineage>
        <taxon>Bacteria</taxon>
        <taxon>Bacillati</taxon>
        <taxon>Bacillota</taxon>
        <taxon>Bacilli</taxon>
        <taxon>Bacillales</taxon>
        <taxon>Anoxybacillaceae</taxon>
        <taxon>Geobacillus</taxon>
        <taxon>Geobacillus thermoleovorans group</taxon>
    </lineage>
</organism>
<dbReference type="InterPro" id="IPR000045">
    <property type="entry name" value="Prepilin_IV_endopep_pep"/>
</dbReference>
<keyword evidence="5" id="KW-1133">Transmembrane helix</keyword>
<dbReference type="Proteomes" id="UP000198378">
    <property type="component" value="Unassembled WGS sequence"/>
</dbReference>
<evidence type="ECO:0000313" key="7">
    <source>
        <dbReference type="EMBL" id="OXB89443.1"/>
    </source>
</evidence>
<reference evidence="7 8" key="1">
    <citation type="submission" date="2017-05" db="EMBL/GenBank/DDBJ databases">
        <title>The genome sequence of Geobacillus thermocatenulatus DSM 730.</title>
        <authorList>
            <person name="Ramaloko W.T."/>
            <person name="Koen N."/>
            <person name="Polliack S."/>
            <person name="Aliyu H."/>
            <person name="Lebre P."/>
            <person name="Mohr T."/>
            <person name="Oswald F."/>
            <person name="Zwick M."/>
            <person name="Neumann A."/>
            <person name="Syldatk C."/>
            <person name="Cowan D."/>
            <person name="De Maayer P."/>
        </authorList>
    </citation>
    <scope>NUCLEOTIDE SEQUENCE [LARGE SCALE GENOMIC DNA]</scope>
    <source>
        <strain evidence="7 8">BGSC 93A1</strain>
    </source>
</reference>
<dbReference type="PANTHER" id="PTHR30487">
    <property type="entry name" value="TYPE 4 PREPILIN-LIKE PROTEINS LEADER PEPTIDE-PROCESSING ENZYME"/>
    <property type="match status" value="1"/>
</dbReference>
<comment type="similarity">
    <text evidence="2">Belongs to the peptidase A24 family.</text>
</comment>
<dbReference type="Gene3D" id="1.20.120.1220">
    <property type="match status" value="1"/>
</dbReference>
<keyword evidence="8" id="KW-1185">Reference proteome</keyword>
<dbReference type="InterPro" id="IPR050882">
    <property type="entry name" value="Prepilin_peptidase/N-MTase"/>
</dbReference>
<dbReference type="KEGG" id="gtm:GT3921_06325"/>
<dbReference type="Pfam" id="PF01478">
    <property type="entry name" value="Peptidase_A24"/>
    <property type="match status" value="1"/>
</dbReference>
<evidence type="ECO:0000313" key="8">
    <source>
        <dbReference type="Proteomes" id="UP000198378"/>
    </source>
</evidence>
<dbReference type="GO" id="GO:0004190">
    <property type="term" value="F:aspartic-type endopeptidase activity"/>
    <property type="evidence" value="ECO:0007669"/>
    <property type="project" value="InterPro"/>
</dbReference>
<name>A0A226QAA2_9BACL</name>
<dbReference type="EMBL" id="NEWK01000001">
    <property type="protein sequence ID" value="OXB89443.1"/>
    <property type="molecule type" value="Genomic_DNA"/>
</dbReference>
<evidence type="ECO:0000256" key="2">
    <source>
        <dbReference type="ARBA" id="ARBA00005801"/>
    </source>
</evidence>
<dbReference type="Pfam" id="PF06750">
    <property type="entry name" value="A24_N_bact"/>
    <property type="match status" value="1"/>
</dbReference>
<gene>
    <name evidence="7" type="ORF">B9L19_05080</name>
</gene>
<dbReference type="PANTHER" id="PTHR30487:SF0">
    <property type="entry name" value="PREPILIN LEADER PEPTIDASE_N-METHYLTRANSFERASE-RELATED"/>
    <property type="match status" value="1"/>
</dbReference>
<keyword evidence="6" id="KW-0472">Membrane</keyword>
<protein>
    <submittedName>
        <fullName evidence="7">Prepilin peptidase</fullName>
    </submittedName>
</protein>
<evidence type="ECO:0000256" key="5">
    <source>
        <dbReference type="ARBA" id="ARBA00022989"/>
    </source>
</evidence>
<comment type="caution">
    <text evidence="7">The sequence shown here is derived from an EMBL/GenBank/DDBJ whole genome shotgun (WGS) entry which is preliminary data.</text>
</comment>
<keyword evidence="4" id="KW-0812">Transmembrane</keyword>
<sequence length="252" mass="27472">MVLMAYWLVLLCSFILASFFNVVGLRVPAGESIIRPRSHCPACGRTLSARELIPVVSYVVQRGRCKGCGERIPPLYPAMELATAAFLTAAPIWVGWSGRLVVAWTLISLLAIIVVSDLRYMLIPDQVLFVFAALFLVERLWIPFLPWTDMVIGSAVGFGLLLLIAVLSKGGMGGGDVKLFAVLGMVLGWKLVLLAFFLATLYGTVIGLVGMALGYVRRGKPMPFAPAIALGALTALFFGDRMMEWYIALCLR</sequence>